<dbReference type="AlphaFoldDB" id="A0AAD9M6I2"/>
<evidence type="ECO:0000256" key="1">
    <source>
        <dbReference type="SAM" id="MobiDB-lite"/>
    </source>
</evidence>
<feature type="region of interest" description="Disordered" evidence="1">
    <location>
        <begin position="186"/>
        <end position="210"/>
    </location>
</feature>
<organism evidence="2 3">
    <name type="scientific">Phyllachora maydis</name>
    <dbReference type="NCBI Taxonomy" id="1825666"/>
    <lineage>
        <taxon>Eukaryota</taxon>
        <taxon>Fungi</taxon>
        <taxon>Dikarya</taxon>
        <taxon>Ascomycota</taxon>
        <taxon>Pezizomycotina</taxon>
        <taxon>Sordariomycetes</taxon>
        <taxon>Sordariomycetidae</taxon>
        <taxon>Phyllachorales</taxon>
        <taxon>Phyllachoraceae</taxon>
        <taxon>Phyllachora</taxon>
    </lineage>
</organism>
<reference evidence="2" key="1">
    <citation type="journal article" date="2023" name="Mol. Plant Microbe Interact.">
        <title>Elucidating the Obligate Nature and Biological Capacity of an Invasive Fungal Corn Pathogen.</title>
        <authorList>
            <person name="MacCready J.S."/>
            <person name="Roggenkamp E.M."/>
            <person name="Gdanetz K."/>
            <person name="Chilvers M.I."/>
        </authorList>
    </citation>
    <scope>NUCLEOTIDE SEQUENCE</scope>
    <source>
        <strain evidence="2">PM02</strain>
    </source>
</reference>
<feature type="compositionally biased region" description="Basic and acidic residues" evidence="1">
    <location>
        <begin position="187"/>
        <end position="210"/>
    </location>
</feature>
<protein>
    <recommendedName>
        <fullName evidence="4">Velvet domain-containing protein</fullName>
    </recommendedName>
</protein>
<gene>
    <name evidence="2" type="ORF">P8C59_000495</name>
</gene>
<proteinExistence type="predicted"/>
<comment type="caution">
    <text evidence="2">The sequence shown here is derived from an EMBL/GenBank/DDBJ whole genome shotgun (WGS) entry which is preliminary data.</text>
</comment>
<keyword evidence="3" id="KW-1185">Reference proteome</keyword>
<sequence length="210" mass="23407">MSEPPAPEPRPGDAGAEAEAVQHVRSPEGWVQINKAPPASSPPGFPIQLVLDWTVEADHDLVRDDDDDDDESSLGLHGHFTLYRVADWAAPGTWLPLARADPAGLDDYSGPQTAATSRFSPGFFADGQPLKSFRIHFARLLIRRPGRYRLRFWCSVRGVCLDAELWSEAFDVCPGAARPTKSINEVQLDREKKGERKRQYEKRDAHVDHA</sequence>
<dbReference type="EMBL" id="JAQQPM010000001">
    <property type="protein sequence ID" value="KAK2066704.1"/>
    <property type="molecule type" value="Genomic_DNA"/>
</dbReference>
<evidence type="ECO:0000313" key="2">
    <source>
        <dbReference type="EMBL" id="KAK2066704.1"/>
    </source>
</evidence>
<accession>A0AAD9M6I2</accession>
<evidence type="ECO:0000313" key="3">
    <source>
        <dbReference type="Proteomes" id="UP001217918"/>
    </source>
</evidence>
<dbReference type="Proteomes" id="UP001217918">
    <property type="component" value="Unassembled WGS sequence"/>
</dbReference>
<name>A0AAD9M6I2_9PEZI</name>
<feature type="region of interest" description="Disordered" evidence="1">
    <location>
        <begin position="1"/>
        <end position="43"/>
    </location>
</feature>
<evidence type="ECO:0008006" key="4">
    <source>
        <dbReference type="Google" id="ProtNLM"/>
    </source>
</evidence>